<gene>
    <name evidence="2" type="primary">BnaC04g01090D</name>
    <name evidence="2" type="ORF">GSBRNA2T00074045001</name>
</gene>
<dbReference type="AlphaFoldDB" id="A0A078HWE5"/>
<name>A0A078HWE5_BRANA</name>
<evidence type="ECO:0000313" key="2">
    <source>
        <dbReference type="EMBL" id="CDY42031.1"/>
    </source>
</evidence>
<evidence type="ECO:0000313" key="3">
    <source>
        <dbReference type="Proteomes" id="UP000028999"/>
    </source>
</evidence>
<dbReference type="Proteomes" id="UP000028999">
    <property type="component" value="Unassembled WGS sequence"/>
</dbReference>
<evidence type="ECO:0000256" key="1">
    <source>
        <dbReference type="SAM" id="MobiDB-lite"/>
    </source>
</evidence>
<feature type="compositionally biased region" description="Basic and acidic residues" evidence="1">
    <location>
        <begin position="31"/>
        <end position="41"/>
    </location>
</feature>
<accession>A0A078HWE5</accession>
<reference evidence="2 3" key="1">
    <citation type="journal article" date="2014" name="Science">
        <title>Plant genetics. Early allopolyploid evolution in the post-Neolithic Brassica napus oilseed genome.</title>
        <authorList>
            <person name="Chalhoub B."/>
            <person name="Denoeud F."/>
            <person name="Liu S."/>
            <person name="Parkin I.A."/>
            <person name="Tang H."/>
            <person name="Wang X."/>
            <person name="Chiquet J."/>
            <person name="Belcram H."/>
            <person name="Tong C."/>
            <person name="Samans B."/>
            <person name="Correa M."/>
            <person name="Da Silva C."/>
            <person name="Just J."/>
            <person name="Falentin C."/>
            <person name="Koh C.S."/>
            <person name="Le Clainche I."/>
            <person name="Bernard M."/>
            <person name="Bento P."/>
            <person name="Noel B."/>
            <person name="Labadie K."/>
            <person name="Alberti A."/>
            <person name="Charles M."/>
            <person name="Arnaud D."/>
            <person name="Guo H."/>
            <person name="Daviaud C."/>
            <person name="Alamery S."/>
            <person name="Jabbari K."/>
            <person name="Zhao M."/>
            <person name="Edger P.P."/>
            <person name="Chelaifa H."/>
            <person name="Tack D."/>
            <person name="Lassalle G."/>
            <person name="Mestiri I."/>
            <person name="Schnel N."/>
            <person name="Le Paslier M.C."/>
            <person name="Fan G."/>
            <person name="Renault V."/>
            <person name="Bayer P.E."/>
            <person name="Golicz A.A."/>
            <person name="Manoli S."/>
            <person name="Lee T.H."/>
            <person name="Thi V.H."/>
            <person name="Chalabi S."/>
            <person name="Hu Q."/>
            <person name="Fan C."/>
            <person name="Tollenaere R."/>
            <person name="Lu Y."/>
            <person name="Battail C."/>
            <person name="Shen J."/>
            <person name="Sidebottom C.H."/>
            <person name="Wang X."/>
            <person name="Canaguier A."/>
            <person name="Chauveau A."/>
            <person name="Berard A."/>
            <person name="Deniot G."/>
            <person name="Guan M."/>
            <person name="Liu Z."/>
            <person name="Sun F."/>
            <person name="Lim Y.P."/>
            <person name="Lyons E."/>
            <person name="Town C.D."/>
            <person name="Bancroft I."/>
            <person name="Wang X."/>
            <person name="Meng J."/>
            <person name="Ma J."/>
            <person name="Pires J.C."/>
            <person name="King G.J."/>
            <person name="Brunel D."/>
            <person name="Delourme R."/>
            <person name="Renard M."/>
            <person name="Aury J.M."/>
            <person name="Adams K.L."/>
            <person name="Batley J."/>
            <person name="Snowdon R.J."/>
            <person name="Tost J."/>
            <person name="Edwards D."/>
            <person name="Zhou Y."/>
            <person name="Hua W."/>
            <person name="Sharpe A.G."/>
            <person name="Paterson A.H."/>
            <person name="Guan C."/>
            <person name="Wincker P."/>
        </authorList>
    </citation>
    <scope>NUCLEOTIDE SEQUENCE [LARGE SCALE GENOMIC DNA]</scope>
    <source>
        <strain evidence="3">cv. Darmor-bzh</strain>
    </source>
</reference>
<organism evidence="2 3">
    <name type="scientific">Brassica napus</name>
    <name type="common">Rape</name>
    <dbReference type="NCBI Taxonomy" id="3708"/>
    <lineage>
        <taxon>Eukaryota</taxon>
        <taxon>Viridiplantae</taxon>
        <taxon>Streptophyta</taxon>
        <taxon>Embryophyta</taxon>
        <taxon>Tracheophyta</taxon>
        <taxon>Spermatophyta</taxon>
        <taxon>Magnoliopsida</taxon>
        <taxon>eudicotyledons</taxon>
        <taxon>Gunneridae</taxon>
        <taxon>Pentapetalae</taxon>
        <taxon>rosids</taxon>
        <taxon>malvids</taxon>
        <taxon>Brassicales</taxon>
        <taxon>Brassicaceae</taxon>
        <taxon>Brassiceae</taxon>
        <taxon>Brassica</taxon>
    </lineage>
</organism>
<feature type="region of interest" description="Disordered" evidence="1">
    <location>
        <begin position="1"/>
        <end position="41"/>
    </location>
</feature>
<keyword evidence="3" id="KW-1185">Reference proteome</keyword>
<protein>
    <submittedName>
        <fullName evidence="2">BnaC04g01090D protein</fullName>
    </submittedName>
</protein>
<dbReference type="PaxDb" id="3708-A0A078HWE5"/>
<dbReference type="Gramene" id="CDY42031">
    <property type="protein sequence ID" value="CDY42031"/>
    <property type="gene ID" value="GSBRNA2T00074045001"/>
</dbReference>
<sequence>MGQAQRTKLKHNTKNIKPNSEGNLNKLKNHRLPESNRSKRS</sequence>
<dbReference type="EMBL" id="LK032512">
    <property type="protein sequence ID" value="CDY42031.1"/>
    <property type="molecule type" value="Genomic_DNA"/>
</dbReference>
<proteinExistence type="predicted"/>